<comment type="caution">
    <text evidence="6">The sequence shown here is derived from an EMBL/GenBank/DDBJ whole genome shotgun (WGS) entry which is preliminary data.</text>
</comment>
<dbReference type="AlphaFoldDB" id="A0A9Q0P051"/>
<dbReference type="Gene3D" id="3.40.50.10190">
    <property type="entry name" value="BRCT domain"/>
    <property type="match status" value="2"/>
</dbReference>
<dbReference type="GO" id="GO:0032807">
    <property type="term" value="C:DNA ligase IV complex"/>
    <property type="evidence" value="ECO:0007669"/>
    <property type="project" value="TreeGrafter"/>
</dbReference>
<name>A0A9Q0P051_SALPP</name>
<dbReference type="SUPFAM" id="SSF56091">
    <property type="entry name" value="DNA ligase/mRNA capping enzyme, catalytic domain"/>
    <property type="match status" value="1"/>
</dbReference>
<dbReference type="GO" id="GO:0005524">
    <property type="term" value="F:ATP binding"/>
    <property type="evidence" value="ECO:0007669"/>
    <property type="project" value="InterPro"/>
</dbReference>
<dbReference type="SMART" id="SM00292">
    <property type="entry name" value="BRCT"/>
    <property type="match status" value="1"/>
</dbReference>
<evidence type="ECO:0000313" key="7">
    <source>
        <dbReference type="Proteomes" id="UP001151532"/>
    </source>
</evidence>
<sequence>MSYLHQKLSDGVVATSRFVISRSPNNCYGRATKFVTQCLEILQVLSKHLNLKKQLVTAGILPKLFENNIHQGPKAARVQARVVLCAFSEGDINTVTELNSLIQKKVMYCLEHHRSMDIALATREELILLSEHSRFMSGNKSAAEHTKNWGASNKTRDSQLLSYSEWEKGASYLDFVRRQYKVSQTVKGLDQRSRSQRNEYLFLKYGLRWKRRAGRTSKGGLFVFELGSWSSSRRFRLLNLLIALLPATFAAGESATEYFELLFKMVASENARLFLTVRGCLTSICKLIIQEVVSESVGSKQGAHTRRVTGEPYSSLIECNMDDVEKIFKEAIENRDEGIVLKDLGSKWEPSDRSGKWLKLKPEYVRAGSDLDALIMGGYYGSGRRGGEVAQFLVGLAERPAPNTYPRRFISFCRVGNGLSDEELDTIVSKLKLYLRKNGYPKKSPPSFYQVTNNSKERPDVWIESPDKSIILSITSGIRTISSVVFSAPYSLRFPRIDRVRYDKLWHECLDVQSFIELVHSSNGTTQNRKGFGDVQTGKPTHTDISDIKGETLIFSNVMFYFVNVPPTNLLESLHKMVAENGGTFSMNLNNSVTHCIDAESKGIKYQAAKLHGDIIHYSWVLDCCLQKKLLPLQPKYFVFLSDGSKKKLQEEIDEFYDSYYWDLDLSDINQLLKQHQYIRRCQSYRLLQEKVLRLKLEIFMGGGKVSNNIAHATHLVVLIVPASYVDFGSLVKSFTTAEKHFLLNKRLYVIGSQWLEDSLERGHKLLEDTYNLKPSGLEESNSKEVLCDLDMKEVTPILDGAGNEILPPDCVNKAREKGSKTAFKDSNKLVSLEKGMTRKRGRPAGGSTRKGEIGAGQAR</sequence>
<dbReference type="Gene3D" id="3.30.470.30">
    <property type="entry name" value="DNA ligase/mRNA capping enzyme"/>
    <property type="match status" value="1"/>
</dbReference>
<dbReference type="InterPro" id="IPR036420">
    <property type="entry name" value="BRCT_dom_sf"/>
</dbReference>
<keyword evidence="1 6" id="KW-0436">Ligase</keyword>
<dbReference type="SUPFAM" id="SSF50249">
    <property type="entry name" value="Nucleic acid-binding proteins"/>
    <property type="match status" value="1"/>
</dbReference>
<dbReference type="PROSITE" id="PS50160">
    <property type="entry name" value="DNA_LIGASE_A3"/>
    <property type="match status" value="1"/>
</dbReference>
<dbReference type="InterPro" id="IPR012310">
    <property type="entry name" value="DNA_ligase_ATP-dep_cent"/>
</dbReference>
<keyword evidence="2" id="KW-0233">DNA recombination</keyword>
<gene>
    <name evidence="6" type="ORF">OIU79_019000</name>
</gene>
<dbReference type="Pfam" id="PF04679">
    <property type="entry name" value="DNA_ligase_A_C"/>
    <property type="match status" value="1"/>
</dbReference>
<evidence type="ECO:0000256" key="2">
    <source>
        <dbReference type="ARBA" id="ARBA00023172"/>
    </source>
</evidence>
<dbReference type="FunFam" id="2.40.50.140:FF:000173">
    <property type="entry name" value="DNA ligase"/>
    <property type="match status" value="1"/>
</dbReference>
<keyword evidence="7" id="KW-1185">Reference proteome</keyword>
<dbReference type="GO" id="GO:0006303">
    <property type="term" value="P:double-strand break repair via nonhomologous end joining"/>
    <property type="evidence" value="ECO:0007669"/>
    <property type="project" value="TreeGrafter"/>
</dbReference>
<reference evidence="6" key="2">
    <citation type="journal article" date="2023" name="Int. J. Mol. Sci.">
        <title>De Novo Assembly and Annotation of 11 Diverse Shrub Willow (Salix) Genomes Reveals Novel Gene Organization in Sex-Linked Regions.</title>
        <authorList>
            <person name="Hyden B."/>
            <person name="Feng K."/>
            <person name="Yates T.B."/>
            <person name="Jawdy S."/>
            <person name="Cereghino C."/>
            <person name="Smart L.B."/>
            <person name="Muchero W."/>
        </authorList>
    </citation>
    <scope>NUCLEOTIDE SEQUENCE</scope>
    <source>
        <tissue evidence="6">Shoot tip</tissue>
    </source>
</reference>
<feature type="domain" description="BRCT" evidence="5">
    <location>
        <begin position="550"/>
        <end position="638"/>
    </location>
</feature>
<proteinExistence type="predicted"/>
<protein>
    <submittedName>
        <fullName evidence="6">DNA LIGASE 4</fullName>
    </submittedName>
</protein>
<evidence type="ECO:0000259" key="4">
    <source>
        <dbReference type="PROSITE" id="PS50160"/>
    </source>
</evidence>
<dbReference type="InterPro" id="IPR016059">
    <property type="entry name" value="DNA_ligase_ATP-dep_CS"/>
</dbReference>
<evidence type="ECO:0000256" key="1">
    <source>
        <dbReference type="ARBA" id="ARBA00022598"/>
    </source>
</evidence>
<dbReference type="PROSITE" id="PS00333">
    <property type="entry name" value="DNA_LIGASE_A2"/>
    <property type="match status" value="1"/>
</dbReference>
<dbReference type="Gene3D" id="2.40.50.140">
    <property type="entry name" value="Nucleic acid-binding proteins"/>
    <property type="match status" value="1"/>
</dbReference>
<feature type="domain" description="BRCT" evidence="5">
    <location>
        <begin position="703"/>
        <end position="773"/>
    </location>
</feature>
<dbReference type="PROSITE" id="PS50172">
    <property type="entry name" value="BRCT"/>
    <property type="match status" value="2"/>
</dbReference>
<dbReference type="PANTHER" id="PTHR45997:SF1">
    <property type="entry name" value="DNA LIGASE 4"/>
    <property type="match status" value="1"/>
</dbReference>
<dbReference type="GO" id="GO:0003677">
    <property type="term" value="F:DNA binding"/>
    <property type="evidence" value="ECO:0007669"/>
    <property type="project" value="InterPro"/>
</dbReference>
<dbReference type="CDD" id="cd17722">
    <property type="entry name" value="BRCT_DNA_ligase_IV_rpt1"/>
    <property type="match status" value="1"/>
</dbReference>
<dbReference type="FunFam" id="3.40.50.10190:FF:000072">
    <property type="entry name" value="DNA ligase"/>
    <property type="match status" value="1"/>
</dbReference>
<feature type="domain" description="ATP-dependent DNA ligase family profile" evidence="4">
    <location>
        <begin position="320"/>
        <end position="398"/>
    </location>
</feature>
<dbReference type="InterPro" id="IPR029710">
    <property type="entry name" value="LIG4"/>
</dbReference>
<dbReference type="Pfam" id="PF01068">
    <property type="entry name" value="DNA_ligase_A_M"/>
    <property type="match status" value="1"/>
</dbReference>
<dbReference type="InterPro" id="IPR001357">
    <property type="entry name" value="BRCT_dom"/>
</dbReference>
<reference evidence="6" key="1">
    <citation type="submission" date="2022-11" db="EMBL/GenBank/DDBJ databases">
        <authorList>
            <person name="Hyden B.L."/>
            <person name="Feng K."/>
            <person name="Yates T."/>
            <person name="Jawdy S."/>
            <person name="Smart L.B."/>
            <person name="Muchero W."/>
        </authorList>
    </citation>
    <scope>NUCLEOTIDE SEQUENCE</scope>
    <source>
        <tissue evidence="6">Shoot tip</tissue>
    </source>
</reference>
<organism evidence="6 7">
    <name type="scientific">Salix purpurea</name>
    <name type="common">Purple osier willow</name>
    <dbReference type="NCBI Taxonomy" id="77065"/>
    <lineage>
        <taxon>Eukaryota</taxon>
        <taxon>Viridiplantae</taxon>
        <taxon>Streptophyta</taxon>
        <taxon>Embryophyta</taxon>
        <taxon>Tracheophyta</taxon>
        <taxon>Spermatophyta</taxon>
        <taxon>Magnoliopsida</taxon>
        <taxon>eudicotyledons</taxon>
        <taxon>Gunneridae</taxon>
        <taxon>Pentapetalae</taxon>
        <taxon>rosids</taxon>
        <taxon>fabids</taxon>
        <taxon>Malpighiales</taxon>
        <taxon>Salicaceae</taxon>
        <taxon>Saliceae</taxon>
        <taxon>Salix</taxon>
    </lineage>
</organism>
<dbReference type="Pfam" id="PF16589">
    <property type="entry name" value="BRCT_2"/>
    <property type="match status" value="1"/>
</dbReference>
<dbReference type="Proteomes" id="UP001151532">
    <property type="component" value="Chromosome 14"/>
</dbReference>
<evidence type="ECO:0000313" key="6">
    <source>
        <dbReference type="EMBL" id="KAJ6679150.1"/>
    </source>
</evidence>
<dbReference type="GO" id="GO:0006310">
    <property type="term" value="P:DNA recombination"/>
    <property type="evidence" value="ECO:0007669"/>
    <property type="project" value="UniProtKB-KW"/>
</dbReference>
<dbReference type="PANTHER" id="PTHR45997">
    <property type="entry name" value="DNA LIGASE 4"/>
    <property type="match status" value="1"/>
</dbReference>
<evidence type="ECO:0000259" key="5">
    <source>
        <dbReference type="PROSITE" id="PS50172"/>
    </source>
</evidence>
<dbReference type="GO" id="GO:0003910">
    <property type="term" value="F:DNA ligase (ATP) activity"/>
    <property type="evidence" value="ECO:0007669"/>
    <property type="project" value="InterPro"/>
</dbReference>
<dbReference type="SUPFAM" id="SSF52113">
    <property type="entry name" value="BRCT domain"/>
    <property type="match status" value="2"/>
</dbReference>
<dbReference type="GO" id="GO:0006297">
    <property type="term" value="P:nucleotide-excision repair, DNA gap filling"/>
    <property type="evidence" value="ECO:0007669"/>
    <property type="project" value="TreeGrafter"/>
</dbReference>
<evidence type="ECO:0000256" key="3">
    <source>
        <dbReference type="SAM" id="MobiDB-lite"/>
    </source>
</evidence>
<dbReference type="InterPro" id="IPR012309">
    <property type="entry name" value="DNA_ligase_ATP-dep_C"/>
</dbReference>
<feature type="region of interest" description="Disordered" evidence="3">
    <location>
        <begin position="833"/>
        <end position="860"/>
    </location>
</feature>
<dbReference type="EMBL" id="JAPFFK010000020">
    <property type="protein sequence ID" value="KAJ6679150.1"/>
    <property type="molecule type" value="Genomic_DNA"/>
</dbReference>
<accession>A0A9Q0P051</accession>
<dbReference type="OrthoDB" id="151490at2759"/>
<dbReference type="InterPro" id="IPR012340">
    <property type="entry name" value="NA-bd_OB-fold"/>
</dbReference>